<dbReference type="Proteomes" id="UP001330812">
    <property type="component" value="Chromosome"/>
</dbReference>
<dbReference type="RefSeq" id="WP_326568696.1">
    <property type="nucleotide sequence ID" value="NZ_CP142149.1"/>
</dbReference>
<sequence>MRWRKVSPALPCHSLMSPSKEDFWSSPICRMVSAIVCTSWLSSWIWSGSPISMSSGSRRKLTCSISQPRPAEIRLPSGLSANFTVSTAEATTPRPIETPSAALSEASAVLMSSQLLMRNEYESSTPAPENLFESVITTPAPKSGLAFGSNVVVTSGSPLS</sequence>
<accession>A0ABZ1I5N6</accession>
<organism evidence="1 2">
    <name type="scientific">Amycolatopsis rhabdoformis</name>
    <dbReference type="NCBI Taxonomy" id="1448059"/>
    <lineage>
        <taxon>Bacteria</taxon>
        <taxon>Bacillati</taxon>
        <taxon>Actinomycetota</taxon>
        <taxon>Actinomycetes</taxon>
        <taxon>Pseudonocardiales</taxon>
        <taxon>Pseudonocardiaceae</taxon>
        <taxon>Amycolatopsis</taxon>
    </lineage>
</organism>
<keyword evidence="2" id="KW-1185">Reference proteome</keyword>
<protein>
    <submittedName>
        <fullName evidence="1">Uncharacterized protein</fullName>
    </submittedName>
</protein>
<evidence type="ECO:0000313" key="1">
    <source>
        <dbReference type="EMBL" id="WSE29737.1"/>
    </source>
</evidence>
<gene>
    <name evidence="1" type="ORF">VSH64_44285</name>
</gene>
<dbReference type="EMBL" id="CP142149">
    <property type="protein sequence ID" value="WSE29737.1"/>
    <property type="molecule type" value="Genomic_DNA"/>
</dbReference>
<proteinExistence type="predicted"/>
<reference evidence="1 2" key="1">
    <citation type="journal article" date="2015" name="Int. J. Syst. Evol. Microbiol.">
        <title>Amycolatopsis rhabdoformis sp. nov., an actinomycete isolated from a tropical forest soil.</title>
        <authorList>
            <person name="Souza W.R."/>
            <person name="Silva R.E."/>
            <person name="Goodfellow M."/>
            <person name="Busarakam K."/>
            <person name="Figueiro F.S."/>
            <person name="Ferreira D."/>
            <person name="Rodrigues-Filho E."/>
            <person name="Moraes L.A.B."/>
            <person name="Zucchi T.D."/>
        </authorList>
    </citation>
    <scope>NUCLEOTIDE SEQUENCE [LARGE SCALE GENOMIC DNA]</scope>
    <source>
        <strain evidence="1 2">NCIMB 14900</strain>
    </source>
</reference>
<name>A0ABZ1I5N6_9PSEU</name>
<evidence type="ECO:0000313" key="2">
    <source>
        <dbReference type="Proteomes" id="UP001330812"/>
    </source>
</evidence>